<accession>A0ABQ3QSA9</accession>
<evidence type="ECO:0000256" key="1">
    <source>
        <dbReference type="SAM" id="MobiDB-lite"/>
    </source>
</evidence>
<feature type="compositionally biased region" description="Polar residues" evidence="1">
    <location>
        <begin position="46"/>
        <end position="67"/>
    </location>
</feature>
<evidence type="ECO:0000313" key="3">
    <source>
        <dbReference type="Proteomes" id="UP001050808"/>
    </source>
</evidence>
<dbReference type="Proteomes" id="UP001050808">
    <property type="component" value="Unassembled WGS sequence"/>
</dbReference>
<gene>
    <name evidence="2" type="ORF">Sviol_45330</name>
</gene>
<feature type="region of interest" description="Disordered" evidence="1">
    <location>
        <begin position="32"/>
        <end position="76"/>
    </location>
</feature>
<proteinExistence type="predicted"/>
<organism evidence="2 3">
    <name type="scientific">Streptomyces violascens</name>
    <dbReference type="NCBI Taxonomy" id="67381"/>
    <lineage>
        <taxon>Bacteria</taxon>
        <taxon>Bacillati</taxon>
        <taxon>Actinomycetota</taxon>
        <taxon>Actinomycetes</taxon>
        <taxon>Kitasatosporales</taxon>
        <taxon>Streptomycetaceae</taxon>
        <taxon>Streptomyces</taxon>
    </lineage>
</organism>
<reference evidence="2" key="1">
    <citation type="submission" date="2024-05" db="EMBL/GenBank/DDBJ databases">
        <title>Whole genome shotgun sequence of Streptomyces violascens NBRC 12920.</title>
        <authorList>
            <person name="Komaki H."/>
            <person name="Tamura T."/>
        </authorList>
    </citation>
    <scope>NUCLEOTIDE SEQUENCE</scope>
    <source>
        <strain evidence="2">NBRC 12920</strain>
    </source>
</reference>
<name>A0ABQ3QSA9_9ACTN</name>
<keyword evidence="3" id="KW-1185">Reference proteome</keyword>
<protein>
    <submittedName>
        <fullName evidence="2">Uncharacterized protein</fullName>
    </submittedName>
</protein>
<dbReference type="EMBL" id="BNDY01000017">
    <property type="protein sequence ID" value="GHI40125.1"/>
    <property type="molecule type" value="Genomic_DNA"/>
</dbReference>
<comment type="caution">
    <text evidence="2">The sequence shown here is derived from an EMBL/GenBank/DDBJ whole genome shotgun (WGS) entry which is preliminary data.</text>
</comment>
<evidence type="ECO:0000313" key="2">
    <source>
        <dbReference type="EMBL" id="GHI40125.1"/>
    </source>
</evidence>
<sequence length="76" mass="8237">MDALGIAWDTADAQFAENLAAARAFAEASTLASEGEPNGMFPANQCRMTRTPQGFGQPQDPESSLRYSRNKEISEL</sequence>